<evidence type="ECO:0000256" key="1">
    <source>
        <dbReference type="ARBA" id="ARBA00004604"/>
    </source>
</evidence>
<organism evidence="8">
    <name type="scientific">Megafenestra aurita</name>
    <dbReference type="NCBI Taxonomy" id="2291010"/>
    <lineage>
        <taxon>Eukaryota</taxon>
        <taxon>Metazoa</taxon>
        <taxon>Ecdysozoa</taxon>
        <taxon>Arthropoda</taxon>
        <taxon>Crustacea</taxon>
        <taxon>Branchiopoda</taxon>
        <taxon>Diplostraca</taxon>
        <taxon>Cladocera</taxon>
        <taxon>Anomopoda</taxon>
        <taxon>Daphniidae</taxon>
        <taxon>Megafenestra</taxon>
    </lineage>
</organism>
<dbReference type="GO" id="GO:0006364">
    <property type="term" value="P:rRNA processing"/>
    <property type="evidence" value="ECO:0007669"/>
    <property type="project" value="InterPro"/>
</dbReference>
<feature type="compositionally biased region" description="Basic and acidic residues" evidence="5">
    <location>
        <begin position="589"/>
        <end position="605"/>
    </location>
</feature>
<keyword evidence="3" id="KW-0175">Coiled coil</keyword>
<proteinExistence type="evidence at transcript level"/>
<feature type="compositionally biased region" description="Basic residues" evidence="5">
    <location>
        <begin position="530"/>
        <end position="543"/>
    </location>
</feature>
<feature type="domain" description="NUC153" evidence="6">
    <location>
        <begin position="656"/>
        <end position="684"/>
    </location>
</feature>
<dbReference type="PANTHER" id="PTHR12202">
    <property type="entry name" value="ESF1 HOMOLOG"/>
    <property type="match status" value="1"/>
</dbReference>
<feature type="region of interest" description="Disordered" evidence="5">
    <location>
        <begin position="687"/>
        <end position="716"/>
    </location>
</feature>
<evidence type="ECO:0000259" key="6">
    <source>
        <dbReference type="Pfam" id="PF08159"/>
    </source>
</evidence>
<dbReference type="InterPro" id="IPR012580">
    <property type="entry name" value="NUC153"/>
</dbReference>
<dbReference type="Pfam" id="PF25121">
    <property type="entry name" value="RRM_ESF1"/>
    <property type="match status" value="1"/>
</dbReference>
<feature type="region of interest" description="Disordered" evidence="5">
    <location>
        <begin position="627"/>
        <end position="649"/>
    </location>
</feature>
<evidence type="ECO:0000256" key="2">
    <source>
        <dbReference type="ARBA" id="ARBA00009087"/>
    </source>
</evidence>
<comment type="subcellular location">
    <subcellularLocation>
        <location evidence="1">Nucleus</location>
        <location evidence="1">Nucleolus</location>
    </subcellularLocation>
</comment>
<protein>
    <submittedName>
        <fullName evidence="8">EOG090X0289</fullName>
    </submittedName>
</protein>
<feature type="compositionally biased region" description="Acidic residues" evidence="5">
    <location>
        <begin position="187"/>
        <end position="199"/>
    </location>
</feature>
<dbReference type="AlphaFoldDB" id="A0A4Y7NGD1"/>
<gene>
    <name evidence="8" type="primary">EOG090X0289</name>
</gene>
<dbReference type="InterPro" id="IPR039754">
    <property type="entry name" value="Esf1"/>
</dbReference>
<reference evidence="8" key="1">
    <citation type="submission" date="2018-08" db="EMBL/GenBank/DDBJ databases">
        <authorList>
            <person name="Cornetti L."/>
        </authorList>
    </citation>
    <scope>NUCLEOTIDE SEQUENCE</scope>
    <source>
        <strain evidence="8">CH-H-2</strain>
    </source>
</reference>
<feature type="compositionally biased region" description="Basic and acidic residues" evidence="5">
    <location>
        <begin position="570"/>
        <end position="579"/>
    </location>
</feature>
<feature type="region of interest" description="Disordered" evidence="5">
    <location>
        <begin position="515"/>
        <end position="613"/>
    </location>
</feature>
<feature type="compositionally biased region" description="Basic and acidic residues" evidence="5">
    <location>
        <begin position="104"/>
        <end position="119"/>
    </location>
</feature>
<evidence type="ECO:0000256" key="5">
    <source>
        <dbReference type="SAM" id="MobiDB-lite"/>
    </source>
</evidence>
<feature type="region of interest" description="Disordered" evidence="5">
    <location>
        <begin position="279"/>
        <end position="299"/>
    </location>
</feature>
<accession>A0A4Y7NGD1</accession>
<name>A0A4Y7NGD1_9CRUS</name>
<feature type="compositionally biased region" description="Polar residues" evidence="5">
    <location>
        <begin position="144"/>
        <end position="153"/>
    </location>
</feature>
<feature type="compositionally biased region" description="Basic and acidic residues" evidence="5">
    <location>
        <begin position="639"/>
        <end position="649"/>
    </location>
</feature>
<evidence type="ECO:0000259" key="7">
    <source>
        <dbReference type="Pfam" id="PF25121"/>
    </source>
</evidence>
<feature type="compositionally biased region" description="Acidic residues" evidence="5">
    <location>
        <begin position="552"/>
        <end position="566"/>
    </location>
</feature>
<dbReference type="EMBL" id="LR022641">
    <property type="protein sequence ID" value="SVE92260.1"/>
    <property type="molecule type" value="mRNA"/>
</dbReference>
<keyword evidence="4" id="KW-0539">Nucleus</keyword>
<feature type="region of interest" description="Disordered" evidence="5">
    <location>
        <begin position="182"/>
        <end position="203"/>
    </location>
</feature>
<dbReference type="PANTHER" id="PTHR12202:SF0">
    <property type="entry name" value="ESF1 HOMOLOG"/>
    <property type="match status" value="1"/>
</dbReference>
<comment type="similarity">
    <text evidence="2">Belongs to the ESF1 family.</text>
</comment>
<feature type="region of interest" description="Disordered" evidence="5">
    <location>
        <begin position="1"/>
        <end position="25"/>
    </location>
</feature>
<evidence type="ECO:0000256" key="3">
    <source>
        <dbReference type="ARBA" id="ARBA00023054"/>
    </source>
</evidence>
<feature type="region of interest" description="Disordered" evidence="5">
    <location>
        <begin position="432"/>
        <end position="464"/>
    </location>
</feature>
<feature type="compositionally biased region" description="Acidic residues" evidence="5">
    <location>
        <begin position="71"/>
        <end position="103"/>
    </location>
</feature>
<feature type="compositionally biased region" description="Acidic residues" evidence="5">
    <location>
        <begin position="285"/>
        <end position="296"/>
    </location>
</feature>
<evidence type="ECO:0000313" key="8">
    <source>
        <dbReference type="EMBL" id="SVE92260.1"/>
    </source>
</evidence>
<feature type="region of interest" description="Disordered" evidence="5">
    <location>
        <begin position="50"/>
        <end position="156"/>
    </location>
</feature>
<dbReference type="InterPro" id="IPR056750">
    <property type="entry name" value="RRM_ESF1"/>
</dbReference>
<dbReference type="Pfam" id="PF08159">
    <property type="entry name" value="NUC153"/>
    <property type="match status" value="1"/>
</dbReference>
<dbReference type="GO" id="GO:0003723">
    <property type="term" value="F:RNA binding"/>
    <property type="evidence" value="ECO:0007669"/>
    <property type="project" value="TreeGrafter"/>
</dbReference>
<sequence>MDSALKDKRFANIGKDPRFRRVPDSTRKVVVDKRFNSMFSDRKFKLNYTVDKRGKPSTLTSSEQLKKFYEIESDDTDDEEEEGDETDEDADEEEGNDSDEDKLEDEKQKDEDARSYSDKNEDDNEAKPGKAPLLKKSLVEKAKSSSNGFTVSEIQPKVELTDAVKAKLQDLDVDYARGEGVLFSDSSSEEESTDGEDEPDLIHDWGELDNDAEETDTPTYRMAVCNMDWDRIRAVDIMVVLQSFAPQGGTVKSVHIYPSEYGLQRIQEEEILGPRELAEMKQEEDPSVEDTKESDEIDTHQRETLRKYQINRLKYYYAVVECDSAETANKIYEECDGHEFESSATRLDLRYIPDDMTFDQKPKDVCDRMPDVSQYEPRLFLTSALQQSKVNLTWDETDPSRIQTMQKLFEVKNGKPVMNIDDENIRNFLATSSEEEEEEEEHNTYQPSRQQILDEDDDDGESCMGENERIEKYRKLLTSITEAEEAAKKKKGDVEMEISWGVGLQTKAEEMVKKKMAEKALETPWEQQLAKRREKRKAAKQGRKQLEVAPPSDEEESDDIPSDIDMNDPYFKEEFDKKEFRKPKSNKKPTKEKSNSDDEDNKTAELDLLLMDDEDGKKHFNLKSILKEEAKSGKKGKKKSSETAQAKDDFKIKVDDPRFAALFTSHHYNLDPSDPNFKRTEAMETILQEKQKRRKDEPNAETVKEQPEAKVSKVDPELTRLVRSIKAKTAMQNNQNKFKISRP</sequence>
<feature type="domain" description="ESF1 RRM" evidence="7">
    <location>
        <begin position="219"/>
        <end position="366"/>
    </location>
</feature>
<evidence type="ECO:0000256" key="4">
    <source>
        <dbReference type="ARBA" id="ARBA00023242"/>
    </source>
</evidence>
<dbReference type="GO" id="GO:0005730">
    <property type="term" value="C:nucleolus"/>
    <property type="evidence" value="ECO:0007669"/>
    <property type="project" value="UniProtKB-SubCell"/>
</dbReference>